<dbReference type="InterPro" id="IPR008920">
    <property type="entry name" value="TF_FadR/GntR_C"/>
</dbReference>
<keyword evidence="2" id="KW-0238">DNA-binding</keyword>
<organism evidence="5 6">
    <name type="scientific">Hoeflea algicola</name>
    <dbReference type="NCBI Taxonomy" id="2983763"/>
    <lineage>
        <taxon>Bacteria</taxon>
        <taxon>Pseudomonadati</taxon>
        <taxon>Pseudomonadota</taxon>
        <taxon>Alphaproteobacteria</taxon>
        <taxon>Hyphomicrobiales</taxon>
        <taxon>Rhizobiaceae</taxon>
        <taxon>Hoeflea</taxon>
    </lineage>
</organism>
<name>A0ABT3ZF10_9HYPH</name>
<evidence type="ECO:0000313" key="5">
    <source>
        <dbReference type="EMBL" id="MCY0150382.1"/>
    </source>
</evidence>
<keyword evidence="3" id="KW-0804">Transcription</keyword>
<dbReference type="EMBL" id="JAOVZR010000001">
    <property type="protein sequence ID" value="MCY0150382.1"/>
    <property type="molecule type" value="Genomic_DNA"/>
</dbReference>
<keyword evidence="1" id="KW-0805">Transcription regulation</keyword>
<dbReference type="InterPro" id="IPR036390">
    <property type="entry name" value="WH_DNA-bd_sf"/>
</dbReference>
<dbReference type="PRINTS" id="PR00035">
    <property type="entry name" value="HTHGNTR"/>
</dbReference>
<dbReference type="Gene3D" id="1.10.10.10">
    <property type="entry name" value="Winged helix-like DNA-binding domain superfamily/Winged helix DNA-binding domain"/>
    <property type="match status" value="1"/>
</dbReference>
<dbReference type="InterPro" id="IPR036388">
    <property type="entry name" value="WH-like_DNA-bd_sf"/>
</dbReference>
<dbReference type="SMART" id="SM00345">
    <property type="entry name" value="HTH_GNTR"/>
    <property type="match status" value="1"/>
</dbReference>
<proteinExistence type="predicted"/>
<gene>
    <name evidence="5" type="ORF">OEG84_22405</name>
</gene>
<dbReference type="SUPFAM" id="SSF48008">
    <property type="entry name" value="GntR ligand-binding domain-like"/>
    <property type="match status" value="1"/>
</dbReference>
<accession>A0ABT3ZF10</accession>
<dbReference type="PANTHER" id="PTHR43537">
    <property type="entry name" value="TRANSCRIPTIONAL REGULATOR, GNTR FAMILY"/>
    <property type="match status" value="1"/>
</dbReference>
<reference evidence="5" key="1">
    <citation type="submission" date="2022-10" db="EMBL/GenBank/DDBJ databases">
        <title>Hoeflea sp. G2-23, isolated from marine algae.</title>
        <authorList>
            <person name="Kristyanto S."/>
            <person name="Kim J.M."/>
            <person name="Jeon C.O."/>
        </authorList>
    </citation>
    <scope>NUCLEOTIDE SEQUENCE</scope>
    <source>
        <strain evidence="5">G2-23</strain>
    </source>
</reference>
<dbReference type="Pfam" id="PF07729">
    <property type="entry name" value="FCD"/>
    <property type="match status" value="1"/>
</dbReference>
<evidence type="ECO:0000313" key="6">
    <source>
        <dbReference type="Proteomes" id="UP001073227"/>
    </source>
</evidence>
<dbReference type="RefSeq" id="WP_267655816.1">
    <property type="nucleotide sequence ID" value="NZ_JAOVZR010000001.1"/>
</dbReference>
<dbReference type="Pfam" id="PF00392">
    <property type="entry name" value="GntR"/>
    <property type="match status" value="1"/>
</dbReference>
<dbReference type="SUPFAM" id="SSF46785">
    <property type="entry name" value="Winged helix' DNA-binding domain"/>
    <property type="match status" value="1"/>
</dbReference>
<evidence type="ECO:0000256" key="2">
    <source>
        <dbReference type="ARBA" id="ARBA00023125"/>
    </source>
</evidence>
<dbReference type="PANTHER" id="PTHR43537:SF24">
    <property type="entry name" value="GLUCONATE OPERON TRANSCRIPTIONAL REPRESSOR"/>
    <property type="match status" value="1"/>
</dbReference>
<sequence length="245" mass="27214">MSTAKAPRPKRNFSSLAPLTTKTLVDQVVDAIVEATAKGIFLPGDRIVEAEVARSLNVSRIPVREALRLLESQGVVVSERYRGMRLMSVNIDRLEKTLKVRLALEKLAGAEVIARAMADPAILAPLEDIVTQMHAAADAGDGFLVASLDTAFHLCLCELSDNDTLVRTWKPLSRQLTIIFGLSTLKKDIKAIVAEHDDVIDALRKGDRSAFDKLMEVHILEYSRAVDYEKLVEQLRMLEHRDNTD</sequence>
<dbReference type="SMART" id="SM00895">
    <property type="entry name" value="FCD"/>
    <property type="match status" value="1"/>
</dbReference>
<dbReference type="InterPro" id="IPR000524">
    <property type="entry name" value="Tscrpt_reg_HTH_GntR"/>
</dbReference>
<keyword evidence="6" id="KW-1185">Reference proteome</keyword>
<evidence type="ECO:0000259" key="4">
    <source>
        <dbReference type="PROSITE" id="PS50949"/>
    </source>
</evidence>
<protein>
    <submittedName>
        <fullName evidence="5">GntR family transcriptional regulator</fullName>
    </submittedName>
</protein>
<dbReference type="Proteomes" id="UP001073227">
    <property type="component" value="Unassembled WGS sequence"/>
</dbReference>
<comment type="caution">
    <text evidence="5">The sequence shown here is derived from an EMBL/GenBank/DDBJ whole genome shotgun (WGS) entry which is preliminary data.</text>
</comment>
<dbReference type="InterPro" id="IPR011711">
    <property type="entry name" value="GntR_C"/>
</dbReference>
<evidence type="ECO:0000256" key="3">
    <source>
        <dbReference type="ARBA" id="ARBA00023163"/>
    </source>
</evidence>
<dbReference type="Gene3D" id="1.20.120.530">
    <property type="entry name" value="GntR ligand-binding domain-like"/>
    <property type="match status" value="1"/>
</dbReference>
<dbReference type="CDD" id="cd07377">
    <property type="entry name" value="WHTH_GntR"/>
    <property type="match status" value="1"/>
</dbReference>
<dbReference type="PROSITE" id="PS50949">
    <property type="entry name" value="HTH_GNTR"/>
    <property type="match status" value="1"/>
</dbReference>
<evidence type="ECO:0000256" key="1">
    <source>
        <dbReference type="ARBA" id="ARBA00023015"/>
    </source>
</evidence>
<feature type="domain" description="HTH gntR-type" evidence="4">
    <location>
        <begin position="22"/>
        <end position="89"/>
    </location>
</feature>